<evidence type="ECO:0000313" key="12">
    <source>
        <dbReference type="EMBL" id="TDR82853.1"/>
    </source>
</evidence>
<dbReference type="OrthoDB" id="5296765at2"/>
<evidence type="ECO:0000259" key="11">
    <source>
        <dbReference type="PROSITE" id="PS50893"/>
    </source>
</evidence>
<keyword evidence="5" id="KW-0410">Iron transport</keyword>
<sequence length="257" mass="28038">MLSLRDIRVRSGAREILAVPALDIDTRQMTVILGHNGSGKSTLLRLMARQSVASQGRITLHGKPMAAYGARELARRLAFLPQNLPAGQGLTVRELVGLGRYPWRGLLGRWQAADHAAVRSAMKSADIASLADNDCDLLSGGERQRAWIAMLLAQDAPLLLLDEPTSALDLGHQYALLRLLRRLNVDRHRGVITVLHDLNLACAFADRIVALQAGRVAFDGAPTDFLRPERLSRLYGIDIDLLARPGGLPQAVVRETA</sequence>
<dbReference type="PANTHER" id="PTHR42771">
    <property type="entry name" value="IRON(3+)-HYDROXAMATE IMPORT ATP-BINDING PROTEIN FHUC"/>
    <property type="match status" value="1"/>
</dbReference>
<keyword evidence="6" id="KW-0547">Nucleotide-binding</keyword>
<dbReference type="CDD" id="cd03214">
    <property type="entry name" value="ABC_Iron-Siderophores_B12_Hemin"/>
    <property type="match status" value="1"/>
</dbReference>
<name>A0A4R7BDM8_9NEIS</name>
<evidence type="ECO:0000256" key="9">
    <source>
        <dbReference type="ARBA" id="ARBA00023065"/>
    </source>
</evidence>
<evidence type="ECO:0000256" key="7">
    <source>
        <dbReference type="ARBA" id="ARBA00022840"/>
    </source>
</evidence>
<dbReference type="InterPro" id="IPR027417">
    <property type="entry name" value="P-loop_NTPase"/>
</dbReference>
<evidence type="ECO:0000256" key="4">
    <source>
        <dbReference type="ARBA" id="ARBA00022475"/>
    </source>
</evidence>
<dbReference type="SUPFAM" id="SSF52540">
    <property type="entry name" value="P-loop containing nucleoside triphosphate hydrolases"/>
    <property type="match status" value="1"/>
</dbReference>
<evidence type="ECO:0000256" key="8">
    <source>
        <dbReference type="ARBA" id="ARBA00023004"/>
    </source>
</evidence>
<organism evidence="12 13">
    <name type="scientific">Paludibacterium purpuratum</name>
    <dbReference type="NCBI Taxonomy" id="1144873"/>
    <lineage>
        <taxon>Bacteria</taxon>
        <taxon>Pseudomonadati</taxon>
        <taxon>Pseudomonadota</taxon>
        <taxon>Betaproteobacteria</taxon>
        <taxon>Neisseriales</taxon>
        <taxon>Chromobacteriaceae</taxon>
        <taxon>Paludibacterium</taxon>
    </lineage>
</organism>
<keyword evidence="10" id="KW-0472">Membrane</keyword>
<dbReference type="InterPro" id="IPR051535">
    <property type="entry name" value="Siderophore_ABC-ATPase"/>
</dbReference>
<evidence type="ECO:0000256" key="2">
    <source>
        <dbReference type="ARBA" id="ARBA00005417"/>
    </source>
</evidence>
<keyword evidence="13" id="KW-1185">Reference proteome</keyword>
<feature type="domain" description="ABC transporter" evidence="11">
    <location>
        <begin position="2"/>
        <end position="238"/>
    </location>
</feature>
<keyword evidence="7 12" id="KW-0067">ATP-binding</keyword>
<evidence type="ECO:0000313" key="13">
    <source>
        <dbReference type="Proteomes" id="UP000295611"/>
    </source>
</evidence>
<evidence type="ECO:0000256" key="6">
    <source>
        <dbReference type="ARBA" id="ARBA00022741"/>
    </source>
</evidence>
<dbReference type="AlphaFoldDB" id="A0A4R7BDM8"/>
<gene>
    <name evidence="12" type="ORF">DFP86_101243</name>
</gene>
<evidence type="ECO:0000256" key="10">
    <source>
        <dbReference type="ARBA" id="ARBA00023136"/>
    </source>
</evidence>
<dbReference type="PANTHER" id="PTHR42771:SF2">
    <property type="entry name" value="IRON(3+)-HYDROXAMATE IMPORT ATP-BINDING PROTEIN FHUC"/>
    <property type="match status" value="1"/>
</dbReference>
<dbReference type="SMART" id="SM00382">
    <property type="entry name" value="AAA"/>
    <property type="match status" value="1"/>
</dbReference>
<evidence type="ECO:0000256" key="5">
    <source>
        <dbReference type="ARBA" id="ARBA00022496"/>
    </source>
</evidence>
<keyword evidence="3" id="KW-0813">Transport</keyword>
<dbReference type="InterPro" id="IPR003439">
    <property type="entry name" value="ABC_transporter-like_ATP-bd"/>
</dbReference>
<dbReference type="PROSITE" id="PS00211">
    <property type="entry name" value="ABC_TRANSPORTER_1"/>
    <property type="match status" value="1"/>
</dbReference>
<dbReference type="GO" id="GO:0006826">
    <property type="term" value="P:iron ion transport"/>
    <property type="evidence" value="ECO:0007669"/>
    <property type="project" value="UniProtKB-KW"/>
</dbReference>
<protein>
    <submittedName>
        <fullName evidence="12">Iron complex transport system ATP-binding protein</fullName>
    </submittedName>
</protein>
<dbReference type="InterPro" id="IPR003593">
    <property type="entry name" value="AAA+_ATPase"/>
</dbReference>
<dbReference type="Pfam" id="PF00005">
    <property type="entry name" value="ABC_tran"/>
    <property type="match status" value="1"/>
</dbReference>
<evidence type="ECO:0000256" key="3">
    <source>
        <dbReference type="ARBA" id="ARBA00022448"/>
    </source>
</evidence>
<comment type="caution">
    <text evidence="12">The sequence shown here is derived from an EMBL/GenBank/DDBJ whole genome shotgun (WGS) entry which is preliminary data.</text>
</comment>
<evidence type="ECO:0000256" key="1">
    <source>
        <dbReference type="ARBA" id="ARBA00004202"/>
    </source>
</evidence>
<dbReference type="Gene3D" id="3.40.50.300">
    <property type="entry name" value="P-loop containing nucleotide triphosphate hydrolases"/>
    <property type="match status" value="1"/>
</dbReference>
<proteinExistence type="inferred from homology"/>
<keyword evidence="4" id="KW-1003">Cell membrane</keyword>
<dbReference type="GO" id="GO:0005524">
    <property type="term" value="F:ATP binding"/>
    <property type="evidence" value="ECO:0007669"/>
    <property type="project" value="UniProtKB-KW"/>
</dbReference>
<comment type="subcellular location">
    <subcellularLocation>
        <location evidence="1">Cell membrane</location>
        <topology evidence="1">Peripheral membrane protein</topology>
    </subcellularLocation>
</comment>
<reference evidence="12 13" key="1">
    <citation type="submission" date="2019-03" db="EMBL/GenBank/DDBJ databases">
        <title>Genomic Encyclopedia of Type Strains, Phase III (KMG-III): the genomes of soil and plant-associated and newly described type strains.</title>
        <authorList>
            <person name="Whitman W."/>
        </authorList>
    </citation>
    <scope>NUCLEOTIDE SEQUENCE [LARGE SCALE GENOMIC DNA]</scope>
    <source>
        <strain evidence="12 13">CECT 8976</strain>
    </source>
</reference>
<dbReference type="Proteomes" id="UP000295611">
    <property type="component" value="Unassembled WGS sequence"/>
</dbReference>
<dbReference type="GO" id="GO:0005886">
    <property type="term" value="C:plasma membrane"/>
    <property type="evidence" value="ECO:0007669"/>
    <property type="project" value="UniProtKB-SubCell"/>
</dbReference>
<keyword evidence="9" id="KW-0406">Ion transport</keyword>
<keyword evidence="8" id="KW-0408">Iron</keyword>
<dbReference type="FunFam" id="3.40.50.300:FF:000134">
    <property type="entry name" value="Iron-enterobactin ABC transporter ATP-binding protein"/>
    <property type="match status" value="1"/>
</dbReference>
<comment type="similarity">
    <text evidence="2">Belongs to the ABC transporter superfamily.</text>
</comment>
<accession>A0A4R7BDM8</accession>
<dbReference type="GO" id="GO:0016887">
    <property type="term" value="F:ATP hydrolysis activity"/>
    <property type="evidence" value="ECO:0007669"/>
    <property type="project" value="InterPro"/>
</dbReference>
<dbReference type="EMBL" id="SNZP01000001">
    <property type="protein sequence ID" value="TDR82853.1"/>
    <property type="molecule type" value="Genomic_DNA"/>
</dbReference>
<dbReference type="PROSITE" id="PS50893">
    <property type="entry name" value="ABC_TRANSPORTER_2"/>
    <property type="match status" value="1"/>
</dbReference>
<dbReference type="InterPro" id="IPR017871">
    <property type="entry name" value="ABC_transporter-like_CS"/>
</dbReference>
<dbReference type="RefSeq" id="WP_133678175.1">
    <property type="nucleotide sequence ID" value="NZ_SNZP01000001.1"/>
</dbReference>